<dbReference type="InterPro" id="IPR025737">
    <property type="entry name" value="FApF"/>
</dbReference>
<dbReference type="OrthoDB" id="191143at2"/>
<feature type="chain" id="PRO_5016385467" evidence="1">
    <location>
        <begin position="35"/>
        <end position="309"/>
    </location>
</feature>
<evidence type="ECO:0000313" key="2">
    <source>
        <dbReference type="EMBL" id="PWR21680.1"/>
    </source>
</evidence>
<keyword evidence="1" id="KW-0732">Signal</keyword>
<dbReference type="Proteomes" id="UP000246077">
    <property type="component" value="Unassembled WGS sequence"/>
</dbReference>
<dbReference type="EMBL" id="QGLF01000002">
    <property type="protein sequence ID" value="PWR21680.1"/>
    <property type="molecule type" value="Genomic_DNA"/>
</dbReference>
<dbReference type="AlphaFoldDB" id="A0A317E638"/>
<dbReference type="Pfam" id="PF13557">
    <property type="entry name" value="Phenol_MetA_deg"/>
    <property type="match status" value="1"/>
</dbReference>
<feature type="signal peptide" evidence="1">
    <location>
        <begin position="1"/>
        <end position="34"/>
    </location>
</feature>
<organism evidence="2 3">
    <name type="scientific">Zavarzinia compransoris</name>
    <dbReference type="NCBI Taxonomy" id="1264899"/>
    <lineage>
        <taxon>Bacteria</taxon>
        <taxon>Pseudomonadati</taxon>
        <taxon>Pseudomonadota</taxon>
        <taxon>Alphaproteobacteria</taxon>
        <taxon>Rhodospirillales</taxon>
        <taxon>Zavarziniaceae</taxon>
        <taxon>Zavarzinia</taxon>
    </lineage>
</organism>
<evidence type="ECO:0000256" key="1">
    <source>
        <dbReference type="SAM" id="SignalP"/>
    </source>
</evidence>
<accession>A0A317E638</accession>
<evidence type="ECO:0000313" key="3">
    <source>
        <dbReference type="Proteomes" id="UP000246077"/>
    </source>
</evidence>
<comment type="caution">
    <text evidence="2">The sequence shown here is derived from an EMBL/GenBank/DDBJ whole genome shotgun (WGS) entry which is preliminary data.</text>
</comment>
<proteinExistence type="predicted"/>
<name>A0A317E638_9PROT</name>
<dbReference type="RefSeq" id="WP_109920325.1">
    <property type="nucleotide sequence ID" value="NZ_QGLF01000002.1"/>
</dbReference>
<reference evidence="3" key="1">
    <citation type="submission" date="2018-05" db="EMBL/GenBank/DDBJ databases">
        <title>Zavarzinia sp. HR-AS.</title>
        <authorList>
            <person name="Lee Y."/>
            <person name="Jeon C.O."/>
        </authorList>
    </citation>
    <scope>NUCLEOTIDE SEQUENCE [LARGE SCALE GENOMIC DNA]</scope>
    <source>
        <strain evidence="3">DSM 1231</strain>
    </source>
</reference>
<keyword evidence="3" id="KW-1185">Reference proteome</keyword>
<gene>
    <name evidence="2" type="ORF">DKG75_06675</name>
</gene>
<sequence>MICGNFLDIATRTAGKTLAPVAAAAALVFGGGTAAPTWALDLDADDYAAGAVPEGTTLALLYYQYAKRTGVYADGNKVADGDLTSNVGILRVAHFVKIGPFLADPQFLLPFGRLEGTGNLDGLGTAEGIGDLILTSTFWLYNRPEDGVFFGVTPAVFVPTGNYDGGEALNLGENRWKYMLQAAGTFPLFTPDLSVQLSADVTFFGDNNDLGPNSDTLSQKPLGQFQAWLRYSVTPDFDLRAGVNHFIGGETEINGIAQNNEVSTTNFRVGFGWSFAPSWNLVALYGNDAAVENGLREGDRINLRFMKAF</sequence>
<protein>
    <submittedName>
        <fullName evidence="2">Transporter</fullName>
    </submittedName>
</protein>